<evidence type="ECO:0000256" key="6">
    <source>
        <dbReference type="ARBA" id="ARBA00022801"/>
    </source>
</evidence>
<dbReference type="AlphaFoldDB" id="A0A3L6TA14"/>
<dbReference type="EC" id="3.1.2.-" evidence="12"/>
<keyword evidence="3 12" id="KW-0444">Lipid biosynthesis</keyword>
<dbReference type="Pfam" id="PF01643">
    <property type="entry name" value="Acyl-ACP_TE"/>
    <property type="match status" value="1"/>
</dbReference>
<evidence type="ECO:0000259" key="14">
    <source>
        <dbReference type="Pfam" id="PF20791"/>
    </source>
</evidence>
<dbReference type="GO" id="GO:0009507">
    <property type="term" value="C:chloroplast"/>
    <property type="evidence" value="ECO:0007669"/>
    <property type="project" value="UniProtKB-SubCell"/>
</dbReference>
<keyword evidence="16" id="KW-1185">Reference proteome</keyword>
<dbReference type="SUPFAM" id="SSF51395">
    <property type="entry name" value="FMN-linked oxidoreductases"/>
    <property type="match status" value="1"/>
</dbReference>
<evidence type="ECO:0000256" key="2">
    <source>
        <dbReference type="ARBA" id="ARBA00006500"/>
    </source>
</evidence>
<dbReference type="InterPro" id="IPR029069">
    <property type="entry name" value="HotDog_dom_sf"/>
</dbReference>
<keyword evidence="9 12" id="KW-0443">Lipid metabolism</keyword>
<dbReference type="Gene3D" id="3.20.20.70">
    <property type="entry name" value="Aldolase class I"/>
    <property type="match status" value="1"/>
</dbReference>
<dbReference type="InterPro" id="IPR045023">
    <property type="entry name" value="FATA/B"/>
</dbReference>
<comment type="subcellular location">
    <subcellularLocation>
        <location evidence="1 12">Plastid</location>
        <location evidence="1 12">Chloroplast</location>
    </subcellularLocation>
</comment>
<evidence type="ECO:0000256" key="10">
    <source>
        <dbReference type="ARBA" id="ARBA00023160"/>
    </source>
</evidence>
<proteinExistence type="inferred from homology"/>
<evidence type="ECO:0000256" key="3">
    <source>
        <dbReference type="ARBA" id="ARBA00022516"/>
    </source>
</evidence>
<dbReference type="InterPro" id="IPR000056">
    <property type="entry name" value="Ribul_P_3_epim-like"/>
</dbReference>
<evidence type="ECO:0000256" key="5">
    <source>
        <dbReference type="ARBA" id="ARBA00022640"/>
    </source>
</evidence>
<dbReference type="STRING" id="4540.A0A3L6TA14"/>
<evidence type="ECO:0000259" key="13">
    <source>
        <dbReference type="Pfam" id="PF01643"/>
    </source>
</evidence>
<keyword evidence="6 12" id="KW-0378">Hydrolase</keyword>
<evidence type="ECO:0000256" key="8">
    <source>
        <dbReference type="ARBA" id="ARBA00022946"/>
    </source>
</evidence>
<keyword evidence="5 12" id="KW-0934">Plastid</keyword>
<dbReference type="Gene3D" id="3.10.129.10">
    <property type="entry name" value="Hotdog Thioesterase"/>
    <property type="match status" value="1"/>
</dbReference>
<feature type="domain" description="Acyl-ACP thioesterase-like C-terminal" evidence="14">
    <location>
        <begin position="231"/>
        <end position="264"/>
    </location>
</feature>
<keyword evidence="10 12" id="KW-0275">Fatty acid biosynthesis</keyword>
<comment type="function">
    <text evidence="12">Plays an essential role in chain termination during de novo fatty acid synthesis.</text>
</comment>
<dbReference type="Pfam" id="PF20791">
    <property type="entry name" value="Acyl-ACP_TE_C"/>
    <property type="match status" value="1"/>
</dbReference>
<accession>A0A3L6TA14</accession>
<dbReference type="PANTHER" id="PTHR31727:SF6">
    <property type="entry name" value="OLEOYL-ACYL CARRIER PROTEIN THIOESTERASE 1, CHLOROPLASTIC"/>
    <property type="match status" value="1"/>
</dbReference>
<dbReference type="Pfam" id="PF00834">
    <property type="entry name" value="Ribul_P_3_epim"/>
    <property type="match status" value="2"/>
</dbReference>
<comment type="caution">
    <text evidence="15">The sequence shown here is derived from an EMBL/GenBank/DDBJ whole genome shotgun (WGS) entry which is preliminary data.</text>
</comment>
<organism evidence="15 16">
    <name type="scientific">Panicum miliaceum</name>
    <name type="common">Proso millet</name>
    <name type="synonym">Broomcorn millet</name>
    <dbReference type="NCBI Taxonomy" id="4540"/>
    <lineage>
        <taxon>Eukaryota</taxon>
        <taxon>Viridiplantae</taxon>
        <taxon>Streptophyta</taxon>
        <taxon>Embryophyta</taxon>
        <taxon>Tracheophyta</taxon>
        <taxon>Spermatophyta</taxon>
        <taxon>Magnoliopsida</taxon>
        <taxon>Liliopsida</taxon>
        <taxon>Poales</taxon>
        <taxon>Poaceae</taxon>
        <taxon>PACMAD clade</taxon>
        <taxon>Panicoideae</taxon>
        <taxon>Panicodae</taxon>
        <taxon>Paniceae</taxon>
        <taxon>Panicinae</taxon>
        <taxon>Panicum</taxon>
        <taxon>Panicum sect. Panicum</taxon>
    </lineage>
</organism>
<reference evidence="16" key="1">
    <citation type="journal article" date="2019" name="Nat. Commun.">
        <title>The genome of broomcorn millet.</title>
        <authorList>
            <person name="Zou C."/>
            <person name="Miki D."/>
            <person name="Li D."/>
            <person name="Tang Q."/>
            <person name="Xiao L."/>
            <person name="Rajput S."/>
            <person name="Deng P."/>
            <person name="Jia W."/>
            <person name="Huang R."/>
            <person name="Zhang M."/>
            <person name="Sun Y."/>
            <person name="Hu J."/>
            <person name="Fu X."/>
            <person name="Schnable P.S."/>
            <person name="Li F."/>
            <person name="Zhang H."/>
            <person name="Feng B."/>
            <person name="Zhu X."/>
            <person name="Liu R."/>
            <person name="Schnable J.C."/>
            <person name="Zhu J.-K."/>
            <person name="Zhang H."/>
        </authorList>
    </citation>
    <scope>NUCLEOTIDE SEQUENCE [LARGE SCALE GENOMIC DNA]</scope>
</reference>
<evidence type="ECO:0000256" key="7">
    <source>
        <dbReference type="ARBA" id="ARBA00022832"/>
    </source>
</evidence>
<dbReference type="EMBL" id="PQIB02000002">
    <property type="protein sequence ID" value="RLN34982.1"/>
    <property type="molecule type" value="Genomic_DNA"/>
</dbReference>
<dbReference type="OrthoDB" id="1643176at2759"/>
<dbReference type="InterPro" id="IPR002864">
    <property type="entry name" value="Acyl-ACP_thioesterase_NHD"/>
</dbReference>
<sequence length="362" mass="41193">MAAAKIAPSILSSDFANLDSEAERMLRLGADWLHMDIMDGLVSLYFPMWTRHLLWFASEVSDDDQGLVSSQFGGQTSTVYLKNDDNQFWLLRKQAILHFVPNLTIGAPVIQSLRKHTKAYLDRHLMVTNPSDYIEPFGKAGASGFAFHIEVARDGRIGTRRDWILKDLANGEVIGRATSKWVMMNQNTRRLQRVSDDVRDEVFIHCPKTPRLAFPEENNGNLKNIPILSDPAQYSRLGLVPRRADLDMNQHVNNVTYIGWVLEKFLRTPDSAVLLAAYNPPCYYATRNKKMNKLNTPTIVQTEPTLSKQSLQIVAMECTDQILKIPTTKVHRFTIYHDSPYNMSLGYKQHAPVSLEQKLMMA</sequence>
<name>A0A3L6TA14_PANMI</name>
<protein>
    <recommendedName>
        <fullName evidence="12">Acyl-[acyl-carrier-protein] hydrolase</fullName>
        <ecNumber evidence="12">3.1.2.-</ecNumber>
    </recommendedName>
</protein>
<dbReference type="GO" id="GO:0005975">
    <property type="term" value="P:carbohydrate metabolic process"/>
    <property type="evidence" value="ECO:0007669"/>
    <property type="project" value="InterPro"/>
</dbReference>
<feature type="domain" description="Acyl-ACP thioesterase N-terminal hotdog" evidence="13">
    <location>
        <begin position="154"/>
        <end position="201"/>
    </location>
</feature>
<comment type="similarity">
    <text evidence="2 12">Belongs to the acyl-ACP thioesterase family.</text>
</comment>
<gene>
    <name evidence="15" type="ORF">C2845_PM03G04500</name>
</gene>
<dbReference type="SUPFAM" id="SSF54637">
    <property type="entry name" value="Thioesterase/thiol ester dehydrase-isomerase"/>
    <property type="match status" value="2"/>
</dbReference>
<evidence type="ECO:0000256" key="9">
    <source>
        <dbReference type="ARBA" id="ARBA00023098"/>
    </source>
</evidence>
<dbReference type="InterPro" id="IPR049427">
    <property type="entry name" value="Acyl-ACP_TE_C"/>
</dbReference>
<evidence type="ECO:0000313" key="15">
    <source>
        <dbReference type="EMBL" id="RLN34982.1"/>
    </source>
</evidence>
<dbReference type="InterPro" id="IPR013785">
    <property type="entry name" value="Aldolase_TIM"/>
</dbReference>
<keyword evidence="8" id="KW-0809">Transit peptide</keyword>
<dbReference type="GO" id="GO:0000036">
    <property type="term" value="F:acyl carrier activity"/>
    <property type="evidence" value="ECO:0007669"/>
    <property type="project" value="TreeGrafter"/>
</dbReference>
<evidence type="ECO:0000313" key="16">
    <source>
        <dbReference type="Proteomes" id="UP000275267"/>
    </source>
</evidence>
<dbReference type="GO" id="GO:0016857">
    <property type="term" value="F:racemase and epimerase activity, acting on carbohydrates and derivatives"/>
    <property type="evidence" value="ECO:0007669"/>
    <property type="project" value="InterPro"/>
</dbReference>
<dbReference type="Proteomes" id="UP000275267">
    <property type="component" value="Unassembled WGS sequence"/>
</dbReference>
<evidence type="ECO:0000256" key="1">
    <source>
        <dbReference type="ARBA" id="ARBA00004229"/>
    </source>
</evidence>
<dbReference type="GO" id="GO:0016297">
    <property type="term" value="F:fatty acyl-[ACP] hydrolase activity"/>
    <property type="evidence" value="ECO:0007669"/>
    <property type="project" value="InterPro"/>
</dbReference>
<evidence type="ECO:0000256" key="12">
    <source>
        <dbReference type="RuleBase" id="RU363096"/>
    </source>
</evidence>
<dbReference type="PANTHER" id="PTHR31727">
    <property type="entry name" value="OLEOYL-ACYL CARRIER PROTEIN THIOESTERASE 1, CHLOROPLASTIC"/>
    <property type="match status" value="1"/>
</dbReference>
<keyword evidence="11" id="KW-0413">Isomerase</keyword>
<evidence type="ECO:0000256" key="4">
    <source>
        <dbReference type="ARBA" id="ARBA00022528"/>
    </source>
</evidence>
<evidence type="ECO:0000256" key="11">
    <source>
        <dbReference type="ARBA" id="ARBA00023235"/>
    </source>
</evidence>
<keyword evidence="7 12" id="KW-0276">Fatty acid metabolism</keyword>
<keyword evidence="4 12" id="KW-0150">Chloroplast</keyword>